<dbReference type="OrthoDB" id="5464at2759"/>
<keyword evidence="3 5" id="KW-0560">Oxidoreductase</keyword>
<dbReference type="STRING" id="2282107.A0A286UPZ7"/>
<dbReference type="InParanoid" id="A0A286UPZ7"/>
<dbReference type="GO" id="GO:0071949">
    <property type="term" value="F:FAD binding"/>
    <property type="evidence" value="ECO:0007669"/>
    <property type="project" value="TreeGrafter"/>
</dbReference>
<dbReference type="SUPFAM" id="SSF51730">
    <property type="entry name" value="FAD-linked oxidoreductase"/>
    <property type="match status" value="1"/>
</dbReference>
<evidence type="ECO:0000256" key="1">
    <source>
        <dbReference type="ARBA" id="ARBA00005869"/>
    </source>
</evidence>
<accession>A0A286UPZ7</accession>
<dbReference type="FunCoup" id="A0A286UPZ7">
    <property type="interactions" value="244"/>
</dbReference>
<dbReference type="AlphaFoldDB" id="A0A286UPZ7"/>
<dbReference type="InterPro" id="IPR029041">
    <property type="entry name" value="FAD-linked_oxidoreductase-like"/>
</dbReference>
<evidence type="ECO:0000256" key="4">
    <source>
        <dbReference type="ARBA" id="ARBA00023062"/>
    </source>
</evidence>
<proteinExistence type="inferred from homology"/>
<comment type="cofactor">
    <cofactor evidence="5">
        <name>FAD</name>
        <dbReference type="ChEBI" id="CHEBI:57692"/>
    </cofactor>
</comment>
<comment type="catalytic activity">
    <reaction evidence="5">
        <text>L-proline + a quinone = (S)-1-pyrroline-5-carboxylate + a quinol + H(+)</text>
        <dbReference type="Rhea" id="RHEA:23784"/>
        <dbReference type="ChEBI" id="CHEBI:15378"/>
        <dbReference type="ChEBI" id="CHEBI:17388"/>
        <dbReference type="ChEBI" id="CHEBI:24646"/>
        <dbReference type="ChEBI" id="CHEBI:60039"/>
        <dbReference type="ChEBI" id="CHEBI:132124"/>
        <dbReference type="EC" id="1.5.5.2"/>
    </reaction>
</comment>
<keyword evidence="4 5" id="KW-0642">Proline metabolism</keyword>
<evidence type="ECO:0000256" key="3">
    <source>
        <dbReference type="ARBA" id="ARBA00023002"/>
    </source>
</evidence>
<dbReference type="GO" id="GO:0004657">
    <property type="term" value="F:proline dehydrogenase activity"/>
    <property type="evidence" value="ECO:0007669"/>
    <property type="project" value="UniProtKB-EC"/>
</dbReference>
<keyword evidence="8" id="KW-1185">Reference proteome</keyword>
<dbReference type="PANTHER" id="PTHR13914">
    <property type="entry name" value="PROLINE OXIDASE"/>
    <property type="match status" value="1"/>
</dbReference>
<dbReference type="GO" id="GO:0005739">
    <property type="term" value="C:mitochondrion"/>
    <property type="evidence" value="ECO:0007669"/>
    <property type="project" value="TreeGrafter"/>
</dbReference>
<comment type="caution">
    <text evidence="7">The sequence shown here is derived from an EMBL/GenBank/DDBJ whole genome shotgun (WGS) entry which is preliminary data.</text>
</comment>
<dbReference type="Pfam" id="PF01619">
    <property type="entry name" value="Pro_dh"/>
    <property type="match status" value="2"/>
</dbReference>
<dbReference type="GO" id="GO:0010133">
    <property type="term" value="P:L-proline catabolic process to L-glutamate"/>
    <property type="evidence" value="ECO:0007669"/>
    <property type="project" value="TreeGrafter"/>
</dbReference>
<dbReference type="Proteomes" id="UP000217199">
    <property type="component" value="Unassembled WGS sequence"/>
</dbReference>
<dbReference type="PANTHER" id="PTHR13914:SF0">
    <property type="entry name" value="PROLINE DEHYDROGENASE 1, MITOCHONDRIAL"/>
    <property type="match status" value="1"/>
</dbReference>
<keyword evidence="5" id="KW-0274">FAD</keyword>
<evidence type="ECO:0000313" key="7">
    <source>
        <dbReference type="EMBL" id="PAV21650.1"/>
    </source>
</evidence>
<gene>
    <name evidence="7" type="ORF">PNOK_0160700</name>
</gene>
<evidence type="ECO:0000256" key="5">
    <source>
        <dbReference type="RuleBase" id="RU364054"/>
    </source>
</evidence>
<feature type="domain" description="Proline dehydrogenase" evidence="6">
    <location>
        <begin position="173"/>
        <end position="403"/>
    </location>
</feature>
<organism evidence="7 8">
    <name type="scientific">Pyrrhoderma noxium</name>
    <dbReference type="NCBI Taxonomy" id="2282107"/>
    <lineage>
        <taxon>Eukaryota</taxon>
        <taxon>Fungi</taxon>
        <taxon>Dikarya</taxon>
        <taxon>Basidiomycota</taxon>
        <taxon>Agaricomycotina</taxon>
        <taxon>Agaricomycetes</taxon>
        <taxon>Hymenochaetales</taxon>
        <taxon>Hymenochaetaceae</taxon>
        <taxon>Pyrrhoderma</taxon>
    </lineage>
</organism>
<keyword evidence="5" id="KW-0285">Flavoprotein</keyword>
<protein>
    <recommendedName>
        <fullName evidence="2 5">Proline dehydrogenase</fullName>
        <ecNumber evidence="2 5">1.5.5.2</ecNumber>
    </recommendedName>
</protein>
<evidence type="ECO:0000259" key="6">
    <source>
        <dbReference type="Pfam" id="PF01619"/>
    </source>
</evidence>
<reference evidence="7 8" key="1">
    <citation type="journal article" date="2017" name="Mol. Ecol.">
        <title>Comparative and population genomic landscape of Phellinus noxius: A hypervariable fungus causing root rot in trees.</title>
        <authorList>
            <person name="Chung C.L."/>
            <person name="Lee T.J."/>
            <person name="Akiba M."/>
            <person name="Lee H.H."/>
            <person name="Kuo T.H."/>
            <person name="Liu D."/>
            <person name="Ke H.M."/>
            <person name="Yokoi T."/>
            <person name="Roa M.B."/>
            <person name="Lu M.J."/>
            <person name="Chang Y.Y."/>
            <person name="Ann P.J."/>
            <person name="Tsai J.N."/>
            <person name="Chen C.Y."/>
            <person name="Tzean S.S."/>
            <person name="Ota Y."/>
            <person name="Hattori T."/>
            <person name="Sahashi N."/>
            <person name="Liou R.F."/>
            <person name="Kikuchi T."/>
            <person name="Tsai I.J."/>
        </authorList>
    </citation>
    <scope>NUCLEOTIDE SEQUENCE [LARGE SCALE GENOMIC DNA]</scope>
    <source>
        <strain evidence="7 8">FFPRI411160</strain>
    </source>
</reference>
<evidence type="ECO:0000313" key="8">
    <source>
        <dbReference type="Proteomes" id="UP000217199"/>
    </source>
</evidence>
<dbReference type="EC" id="1.5.5.2" evidence="2 5"/>
<feature type="domain" description="Proline dehydrogenase" evidence="6">
    <location>
        <begin position="438"/>
        <end position="586"/>
    </location>
</feature>
<sequence length="613" mass="68466">MFSTRSSCLRFAASKSFPYLPHRSCLIHRRSLSAVASRISSRQRVRLGRFAIAGTILGGSILVASTHPIHADAERDDEELRNDQIPLTELIRAYTVYSMCSIPSLVDYSPKILSTLLTIPGLSLITEKFVRYTFFNQFVGGDTALEVLPVLRRLRSEDKGTLFAYSVEVDENEAAGSKSSNHAQPAYKQAVNEMIRCIEVAADFEDQIRLGQKSSNGRRTWVAVKMTALLPDAQSLINFSKYLLQVRAPTEIPVCYPGCPRSDDCDVLEMDPVKLPETCSLTAEDLNSLKELKEDLYRICQRAKERGVKLIIDAEYTWYQPAVDAFQLDLMRKFNSLPKKNSRLFSQHAEDINPVQPLIYGTFQAYLRRMPEYLEQSLIDAKAGNYALGVKLVRGAYHVQENAVYEKHFEAQKKAGEASGKGKMVTLSKNYFSEEPNPPVWSTKAETDLCYNTCVKMLIGSVAQDVGVVGKDRNVKSSSSGVRPPHVGILFGTHNSASCDLVLDSLVKYGLAKVESEGEKSVIHIDNEVAERVTFGQLYGMSDSLSDSLVKRTRTEAPFVIKYVPYGALSEVLPYLGRRAIENKSVLGNGVAEEERRRAGSEIVRRFYGIFRS</sequence>
<comment type="similarity">
    <text evidence="1 5">Belongs to the proline oxidase family.</text>
</comment>
<dbReference type="InterPro" id="IPR002872">
    <property type="entry name" value="Proline_DH_dom"/>
</dbReference>
<comment type="function">
    <text evidence="5">Converts proline to delta-1-pyrroline-5-carboxylate.</text>
</comment>
<dbReference type="InterPro" id="IPR015659">
    <property type="entry name" value="Proline_oxidase"/>
</dbReference>
<dbReference type="Gene3D" id="3.20.20.220">
    <property type="match status" value="1"/>
</dbReference>
<evidence type="ECO:0000256" key="2">
    <source>
        <dbReference type="ARBA" id="ARBA00012695"/>
    </source>
</evidence>
<name>A0A286UPZ7_9AGAM</name>
<dbReference type="EMBL" id="NBII01000002">
    <property type="protein sequence ID" value="PAV21650.1"/>
    <property type="molecule type" value="Genomic_DNA"/>
</dbReference>